<dbReference type="RefSeq" id="WP_418158081.1">
    <property type="nucleotide sequence ID" value="NZ_JBBLZC010000002.1"/>
</dbReference>
<keyword evidence="2" id="KW-1185">Reference proteome</keyword>
<proteinExistence type="predicted"/>
<dbReference type="Proteomes" id="UP001375743">
    <property type="component" value="Unassembled WGS sequence"/>
</dbReference>
<dbReference type="Gene3D" id="1.10.30.50">
    <property type="match status" value="1"/>
</dbReference>
<evidence type="ECO:0008006" key="3">
    <source>
        <dbReference type="Google" id="ProtNLM"/>
    </source>
</evidence>
<dbReference type="PANTHER" id="PTHR37827:SF1">
    <property type="entry name" value="HNH DOMAIN-CONTAINING PROTEIN"/>
    <property type="match status" value="1"/>
</dbReference>
<name>A0ABU8XP76_9PROT</name>
<reference evidence="1 2" key="1">
    <citation type="submission" date="2024-01" db="EMBL/GenBank/DDBJ databases">
        <title>Multi-omics insights into the function and evolution of sodium benzoate biodegradation pathways in Benzoatithermus flavus gen. nov., sp. nov. from hot spring.</title>
        <authorList>
            <person name="Hu C.-J."/>
            <person name="Li W.-J."/>
        </authorList>
    </citation>
    <scope>NUCLEOTIDE SEQUENCE [LARGE SCALE GENOMIC DNA]</scope>
    <source>
        <strain evidence="1 2">SYSU G07066</strain>
    </source>
</reference>
<comment type="caution">
    <text evidence="1">The sequence shown here is derived from an EMBL/GenBank/DDBJ whole genome shotgun (WGS) entry which is preliminary data.</text>
</comment>
<organism evidence="1 2">
    <name type="scientific">Benzoatithermus flavus</name>
    <dbReference type="NCBI Taxonomy" id="3108223"/>
    <lineage>
        <taxon>Bacteria</taxon>
        <taxon>Pseudomonadati</taxon>
        <taxon>Pseudomonadota</taxon>
        <taxon>Alphaproteobacteria</taxon>
        <taxon>Geminicoccales</taxon>
        <taxon>Geminicoccaceae</taxon>
        <taxon>Benzoatithermus</taxon>
    </lineage>
</organism>
<dbReference type="PANTHER" id="PTHR37827">
    <property type="entry name" value="TUDOR DOMAIN-CONTAINING PROTEIN"/>
    <property type="match status" value="1"/>
</dbReference>
<dbReference type="EMBL" id="JBBLZC010000002">
    <property type="protein sequence ID" value="MEK0082233.1"/>
    <property type="molecule type" value="Genomic_DNA"/>
</dbReference>
<protein>
    <recommendedName>
        <fullName evidence="3">HNH endonuclease</fullName>
    </recommendedName>
</protein>
<gene>
    <name evidence="1" type="ORF">U1T56_03645</name>
</gene>
<accession>A0ABU8XP76</accession>
<evidence type="ECO:0000313" key="1">
    <source>
        <dbReference type="EMBL" id="MEK0082233.1"/>
    </source>
</evidence>
<evidence type="ECO:0000313" key="2">
    <source>
        <dbReference type="Proteomes" id="UP001375743"/>
    </source>
</evidence>
<sequence>MRSWPACRSARDPGDARIELGPCPICGRPMIEGGSVNRHHFVPRSEGGREAVPVHRICHRKLHSLWTERELATLFSTPEAIRAHPEMQRFIAWLRRKPPEFWIRTEEARNKGRRRP</sequence>